<keyword evidence="2" id="KW-0472">Membrane</keyword>
<feature type="transmembrane region" description="Helical" evidence="2">
    <location>
        <begin position="394"/>
        <end position="411"/>
    </location>
</feature>
<evidence type="ECO:0000313" key="3">
    <source>
        <dbReference type="EMBL" id="KAK3236475.1"/>
    </source>
</evidence>
<feature type="transmembrane region" description="Helical" evidence="2">
    <location>
        <begin position="369"/>
        <end position="388"/>
    </location>
</feature>
<accession>A0AAE0BI82</accession>
<feature type="transmembrane region" description="Helical" evidence="2">
    <location>
        <begin position="518"/>
        <end position="541"/>
    </location>
</feature>
<sequence length="606" mass="68403">VGEPSQNLEDNPVSRYDTAMLRASVPDVLRLAIQSAVAQADCAGNAAEQEDSEERGTGTGEEGARTASDALGTLAGEVWATALVLQNLGNVPYEFTENPWDPPEKQVTLRLHAEQFLESCTRQYPALAVCLPVIRAQARRLTTHWTEAHEERVTALYHRIGRHSEGRVRPTWHSITRSLLSPWSQPRAQEVGMQQQKIKAAWRQQARWLRQQVTRLIKAHPLGAVWLVKPTEPFARSERLLIQANTFILMLVMTVWLYYSKSLTCCTNLRTVLSCPEATDVTQPCLGFGFCVDLRDAGALLPAEVRVRRFTCDAFPQNTLTGRFYSMMLIICILSPVTMILSQLYMIAAGTKVPGHWCYRRTRKVEAVFGPKLLAFAQTAAVAAYAIFFNMRKFNKFLAVMFVSIIACLFSSHHIQRFLRACLHVLHQANLAMAHSYRLLRRNMLDTRYEMEEKALTKEEEIIMKVHLVSPLEKSLQRVAYVLLFGMWIIIAWSLFTYSVLIREIMGPETEADVVMQWAITLAVEVFGAQTLQLIALRVCVDAAMMKLERLIVGLNPALLWYEKYIMAISSVEEREADATGDQDMGDDAEADGGDFENSTDTMDSF</sequence>
<protein>
    <submittedName>
        <fullName evidence="3">Uncharacterized protein</fullName>
    </submittedName>
</protein>
<reference evidence="3 4" key="1">
    <citation type="journal article" date="2015" name="Genome Biol. Evol.">
        <title>Comparative Genomics of a Bacterivorous Green Alga Reveals Evolutionary Causalities and Consequences of Phago-Mixotrophic Mode of Nutrition.</title>
        <authorList>
            <person name="Burns J.A."/>
            <person name="Paasch A."/>
            <person name="Narechania A."/>
            <person name="Kim E."/>
        </authorList>
    </citation>
    <scope>NUCLEOTIDE SEQUENCE [LARGE SCALE GENOMIC DNA]</scope>
    <source>
        <strain evidence="3 4">PLY_AMNH</strain>
    </source>
</reference>
<keyword evidence="2" id="KW-0812">Transmembrane</keyword>
<dbReference type="AlphaFoldDB" id="A0AAE0BI82"/>
<keyword evidence="4" id="KW-1185">Reference proteome</keyword>
<organism evidence="3 4">
    <name type="scientific">Cymbomonas tetramitiformis</name>
    <dbReference type="NCBI Taxonomy" id="36881"/>
    <lineage>
        <taxon>Eukaryota</taxon>
        <taxon>Viridiplantae</taxon>
        <taxon>Chlorophyta</taxon>
        <taxon>Pyramimonadophyceae</taxon>
        <taxon>Pyramimonadales</taxon>
        <taxon>Pyramimonadaceae</taxon>
        <taxon>Cymbomonas</taxon>
    </lineage>
</organism>
<feature type="transmembrane region" description="Helical" evidence="2">
    <location>
        <begin position="240"/>
        <end position="259"/>
    </location>
</feature>
<feature type="region of interest" description="Disordered" evidence="1">
    <location>
        <begin position="44"/>
        <end position="65"/>
    </location>
</feature>
<proteinExistence type="predicted"/>
<gene>
    <name evidence="3" type="ORF">CYMTET_53388</name>
</gene>
<evidence type="ECO:0000313" key="4">
    <source>
        <dbReference type="Proteomes" id="UP001190700"/>
    </source>
</evidence>
<comment type="caution">
    <text evidence="3">The sequence shown here is derived from an EMBL/GenBank/DDBJ whole genome shotgun (WGS) entry which is preliminary data.</text>
</comment>
<dbReference type="EMBL" id="LGRX02035015">
    <property type="protein sequence ID" value="KAK3236475.1"/>
    <property type="molecule type" value="Genomic_DNA"/>
</dbReference>
<name>A0AAE0BI82_9CHLO</name>
<dbReference type="Proteomes" id="UP001190700">
    <property type="component" value="Unassembled WGS sequence"/>
</dbReference>
<evidence type="ECO:0000256" key="1">
    <source>
        <dbReference type="SAM" id="MobiDB-lite"/>
    </source>
</evidence>
<evidence type="ECO:0000256" key="2">
    <source>
        <dbReference type="SAM" id="Phobius"/>
    </source>
</evidence>
<feature type="compositionally biased region" description="Polar residues" evidence="1">
    <location>
        <begin position="597"/>
        <end position="606"/>
    </location>
</feature>
<keyword evidence="2" id="KW-1133">Transmembrane helix</keyword>
<feature type="region of interest" description="Disordered" evidence="1">
    <location>
        <begin position="575"/>
        <end position="606"/>
    </location>
</feature>
<feature type="non-terminal residue" evidence="3">
    <location>
        <position position="1"/>
    </location>
</feature>
<feature type="transmembrane region" description="Helical" evidence="2">
    <location>
        <begin position="479"/>
        <end position="498"/>
    </location>
</feature>
<feature type="transmembrane region" description="Helical" evidence="2">
    <location>
        <begin position="324"/>
        <end position="348"/>
    </location>
</feature>
<feature type="compositionally biased region" description="Acidic residues" evidence="1">
    <location>
        <begin position="579"/>
        <end position="595"/>
    </location>
</feature>